<evidence type="ECO:0000313" key="1">
    <source>
        <dbReference type="EMBL" id="KLO07149.1"/>
    </source>
</evidence>
<organism evidence="1 2">
    <name type="scientific">Schizopora paradoxa</name>
    <dbReference type="NCBI Taxonomy" id="27342"/>
    <lineage>
        <taxon>Eukaryota</taxon>
        <taxon>Fungi</taxon>
        <taxon>Dikarya</taxon>
        <taxon>Basidiomycota</taxon>
        <taxon>Agaricomycotina</taxon>
        <taxon>Agaricomycetes</taxon>
        <taxon>Hymenochaetales</taxon>
        <taxon>Schizoporaceae</taxon>
        <taxon>Schizopora</taxon>
    </lineage>
</organism>
<proteinExistence type="predicted"/>
<keyword evidence="2" id="KW-1185">Reference proteome</keyword>
<accession>A0A0H2R5M7</accession>
<dbReference type="Proteomes" id="UP000053477">
    <property type="component" value="Unassembled WGS sequence"/>
</dbReference>
<protein>
    <submittedName>
        <fullName evidence="1">Uncharacterized protein</fullName>
    </submittedName>
</protein>
<dbReference type="InParanoid" id="A0A0H2R5M7"/>
<gene>
    <name evidence="1" type="ORF">SCHPADRAFT_662807</name>
</gene>
<dbReference type="AlphaFoldDB" id="A0A0H2R5M7"/>
<sequence length="241" mass="27484">MLMSRTSSKSPLSTCKVQKHPCNFYAKLSVQFFRDNLRTKSSCSGRRTKFDSCSLLARVIILQHSEISEESNSCWANHYRKSSLKGDTPMNLDPSRQLPKEFKHLRKCLERGLPRTWTLSVGSNGVSVYARKKTSSSSWYEIPVEHTYAVLCFAATAINEGWYTDPQGNGLIKTPNDLRGLMLEVTNVDFQEEQGCDTFIFAVRVQETSMNARMENGKSWVAKMRLKLKDEKILLNAVLQR</sequence>
<name>A0A0H2R5M7_9AGAM</name>
<dbReference type="EMBL" id="KQ086157">
    <property type="protein sequence ID" value="KLO07149.1"/>
    <property type="molecule type" value="Genomic_DNA"/>
</dbReference>
<evidence type="ECO:0000313" key="2">
    <source>
        <dbReference type="Proteomes" id="UP000053477"/>
    </source>
</evidence>
<reference evidence="1 2" key="1">
    <citation type="submission" date="2015-04" db="EMBL/GenBank/DDBJ databases">
        <title>Complete genome sequence of Schizopora paradoxa KUC8140, a cosmopolitan wood degrader in East Asia.</title>
        <authorList>
            <consortium name="DOE Joint Genome Institute"/>
            <person name="Min B."/>
            <person name="Park H."/>
            <person name="Jang Y."/>
            <person name="Kim J.-J."/>
            <person name="Kim K.H."/>
            <person name="Pangilinan J."/>
            <person name="Lipzen A."/>
            <person name="Riley R."/>
            <person name="Grigoriev I.V."/>
            <person name="Spatafora J.W."/>
            <person name="Choi I.-G."/>
        </authorList>
    </citation>
    <scope>NUCLEOTIDE SEQUENCE [LARGE SCALE GENOMIC DNA]</scope>
    <source>
        <strain evidence="1 2">KUC8140</strain>
    </source>
</reference>